<dbReference type="PANTHER" id="PTHR24214">
    <property type="entry name" value="PDZ AND LIM DOMAIN PROTEIN ZASP"/>
    <property type="match status" value="1"/>
</dbReference>
<dbReference type="Gene3D" id="2.10.110.10">
    <property type="entry name" value="Cysteine Rich Protein"/>
    <property type="match status" value="3"/>
</dbReference>
<dbReference type="GO" id="GO:0005912">
    <property type="term" value="C:adherens junction"/>
    <property type="evidence" value="ECO:0007669"/>
    <property type="project" value="TreeGrafter"/>
</dbReference>
<dbReference type="InterPro" id="IPR001781">
    <property type="entry name" value="Znf_LIM"/>
</dbReference>
<dbReference type="InterPro" id="IPR036034">
    <property type="entry name" value="PDZ_sf"/>
</dbReference>
<evidence type="ECO:0000256" key="3">
    <source>
        <dbReference type="ARBA" id="ARBA00022723"/>
    </source>
</evidence>
<evidence type="ECO:0000259" key="8">
    <source>
        <dbReference type="PROSITE" id="PS50106"/>
    </source>
</evidence>
<feature type="domain" description="LIM zinc-binding" evidence="7">
    <location>
        <begin position="232"/>
        <end position="290"/>
    </location>
</feature>
<dbReference type="GO" id="GO:0030036">
    <property type="term" value="P:actin cytoskeleton organization"/>
    <property type="evidence" value="ECO:0007669"/>
    <property type="project" value="TreeGrafter"/>
</dbReference>
<evidence type="ECO:0000256" key="1">
    <source>
        <dbReference type="ARBA" id="ARBA00004496"/>
    </source>
</evidence>
<evidence type="ECO:0000259" key="7">
    <source>
        <dbReference type="PROSITE" id="PS50023"/>
    </source>
</evidence>
<keyword evidence="4 6" id="KW-0862">Zinc</keyword>
<dbReference type="PANTHER" id="PTHR24214:SF38">
    <property type="entry name" value="PDZ AND LIM DOMAIN PROTEIN ZASP-RELATED"/>
    <property type="match status" value="1"/>
</dbReference>
<dbReference type="InterPro" id="IPR050604">
    <property type="entry name" value="PDZ-LIM_domain"/>
</dbReference>
<feature type="domain" description="LIM zinc-binding" evidence="7">
    <location>
        <begin position="291"/>
        <end position="350"/>
    </location>
</feature>
<evidence type="ECO:0008006" key="11">
    <source>
        <dbReference type="Google" id="ProtNLM"/>
    </source>
</evidence>
<dbReference type="FunFam" id="2.30.42.10:FF:000055">
    <property type="entry name" value="PDZ and LIM domain protein 3"/>
    <property type="match status" value="1"/>
</dbReference>
<reference evidence="10" key="1">
    <citation type="submission" date="2023-11" db="UniProtKB">
        <authorList>
            <consortium name="WormBaseParasite"/>
        </authorList>
    </citation>
    <scope>IDENTIFICATION</scope>
</reference>
<dbReference type="GO" id="GO:0003779">
    <property type="term" value="F:actin binding"/>
    <property type="evidence" value="ECO:0007669"/>
    <property type="project" value="TreeGrafter"/>
</dbReference>
<dbReference type="Pfam" id="PF00595">
    <property type="entry name" value="PDZ"/>
    <property type="match status" value="1"/>
</dbReference>
<evidence type="ECO:0000256" key="4">
    <source>
        <dbReference type="ARBA" id="ARBA00022833"/>
    </source>
</evidence>
<dbReference type="PROSITE" id="PS00478">
    <property type="entry name" value="LIM_DOMAIN_1"/>
    <property type="match status" value="2"/>
</dbReference>
<dbReference type="CDD" id="cd23068">
    <property type="entry name" value="PDZ_ZASP52-like"/>
    <property type="match status" value="1"/>
</dbReference>
<dbReference type="Proteomes" id="UP000050791">
    <property type="component" value="Unassembled WGS sequence"/>
</dbReference>
<comment type="subcellular location">
    <subcellularLocation>
        <location evidence="1">Cytoplasm</location>
    </subcellularLocation>
</comment>
<dbReference type="SMART" id="SM00228">
    <property type="entry name" value="PDZ"/>
    <property type="match status" value="1"/>
</dbReference>
<evidence type="ECO:0000313" key="10">
    <source>
        <dbReference type="WBParaSite" id="SMTH1_54940.3"/>
    </source>
</evidence>
<dbReference type="PROSITE" id="PS50106">
    <property type="entry name" value="PDZ"/>
    <property type="match status" value="1"/>
</dbReference>
<dbReference type="CDD" id="cd08368">
    <property type="entry name" value="LIM"/>
    <property type="match status" value="1"/>
</dbReference>
<dbReference type="SMART" id="SM00132">
    <property type="entry name" value="LIM"/>
    <property type="match status" value="3"/>
</dbReference>
<name>A0AA85BH38_9TREM</name>
<dbReference type="Pfam" id="PF00412">
    <property type="entry name" value="LIM"/>
    <property type="match status" value="3"/>
</dbReference>
<keyword evidence="5 6" id="KW-0440">LIM domain</keyword>
<sequence length="413" mass="47120">MSFFIRISRPDSASPWGFCIRGGRDFDQPLIISSVSLGSLADISGLRTGMRVLSIGGDPTSKMTHQQAIQAIIRCCNDLEMEVCDTGLNNSGYSTPLHQMNMSITQSSLSIELHKPIEPLKPQTVISKLVHIGTNPTITRSHSPNGITIRPYSPNSTTLHNRILAEKLDSNRTSPIYTPQNNISLKSCYSSSYNLCKYSTMNQPQPNIKINAKPDNSLLRGVIRSKDFKINPICHVCQQQIHGPFIDTNDRCFCPNHFICDYCHRPLNEDGFAEQNGKLYCEEDFKKYIAYKCTKCNLPIIGQIIKAINRTWHPYCFICYYCQKPLDDIFHVEDDNRVLCEEHWKQFHEIECAKCKQSISEIDRFIQACGKQYHARCFSCAACQKPLKVNHFILEIKSLSVSYMRMQSHYLVE</sequence>
<proteinExistence type="predicted"/>
<dbReference type="SUPFAM" id="SSF50156">
    <property type="entry name" value="PDZ domain-like"/>
    <property type="match status" value="1"/>
</dbReference>
<protein>
    <recommendedName>
        <fullName evidence="11">PDZ domain-containing protein</fullName>
    </recommendedName>
</protein>
<keyword evidence="2" id="KW-0963">Cytoplasm</keyword>
<evidence type="ECO:0000256" key="2">
    <source>
        <dbReference type="ARBA" id="ARBA00022490"/>
    </source>
</evidence>
<dbReference type="GO" id="GO:0031941">
    <property type="term" value="C:filamentous actin"/>
    <property type="evidence" value="ECO:0007669"/>
    <property type="project" value="TreeGrafter"/>
</dbReference>
<evidence type="ECO:0000256" key="5">
    <source>
        <dbReference type="ARBA" id="ARBA00023038"/>
    </source>
</evidence>
<dbReference type="GO" id="GO:0030018">
    <property type="term" value="C:Z disc"/>
    <property type="evidence" value="ECO:0007669"/>
    <property type="project" value="TreeGrafter"/>
</dbReference>
<dbReference type="GO" id="GO:0061061">
    <property type="term" value="P:muscle structure development"/>
    <property type="evidence" value="ECO:0007669"/>
    <property type="project" value="TreeGrafter"/>
</dbReference>
<keyword evidence="3 6" id="KW-0479">Metal-binding</keyword>
<dbReference type="AlphaFoldDB" id="A0AA85BH38"/>
<evidence type="ECO:0000313" key="9">
    <source>
        <dbReference type="Proteomes" id="UP000050791"/>
    </source>
</evidence>
<dbReference type="GO" id="GO:0051371">
    <property type="term" value="F:muscle alpha-actinin binding"/>
    <property type="evidence" value="ECO:0007669"/>
    <property type="project" value="TreeGrafter"/>
</dbReference>
<dbReference type="Gene3D" id="2.30.42.10">
    <property type="match status" value="1"/>
</dbReference>
<dbReference type="PROSITE" id="PS50023">
    <property type="entry name" value="LIM_DOMAIN_2"/>
    <property type="match status" value="2"/>
</dbReference>
<accession>A0AA85BH38</accession>
<organism evidence="9 10">
    <name type="scientific">Schistosoma mattheei</name>
    <dbReference type="NCBI Taxonomy" id="31246"/>
    <lineage>
        <taxon>Eukaryota</taxon>
        <taxon>Metazoa</taxon>
        <taxon>Spiralia</taxon>
        <taxon>Lophotrochozoa</taxon>
        <taxon>Platyhelminthes</taxon>
        <taxon>Trematoda</taxon>
        <taxon>Digenea</taxon>
        <taxon>Strigeidida</taxon>
        <taxon>Schistosomatoidea</taxon>
        <taxon>Schistosomatidae</taxon>
        <taxon>Schistosoma</taxon>
    </lineage>
</organism>
<dbReference type="WBParaSite" id="SMTH1_54940.3">
    <property type="protein sequence ID" value="SMTH1_54940.3"/>
    <property type="gene ID" value="SMTH1_54940"/>
</dbReference>
<dbReference type="SUPFAM" id="SSF57716">
    <property type="entry name" value="Glucocorticoid receptor-like (DNA-binding domain)"/>
    <property type="match status" value="2"/>
</dbReference>
<dbReference type="GO" id="GO:0046872">
    <property type="term" value="F:metal ion binding"/>
    <property type="evidence" value="ECO:0007669"/>
    <property type="project" value="UniProtKB-KW"/>
</dbReference>
<dbReference type="GO" id="GO:0001725">
    <property type="term" value="C:stress fiber"/>
    <property type="evidence" value="ECO:0007669"/>
    <property type="project" value="TreeGrafter"/>
</dbReference>
<dbReference type="InterPro" id="IPR001478">
    <property type="entry name" value="PDZ"/>
</dbReference>
<feature type="domain" description="PDZ" evidence="8">
    <location>
        <begin position="4"/>
        <end position="87"/>
    </location>
</feature>
<evidence type="ECO:0000256" key="6">
    <source>
        <dbReference type="PROSITE-ProRule" id="PRU00125"/>
    </source>
</evidence>